<dbReference type="EMBL" id="NQVE01000125">
    <property type="protein sequence ID" value="RAL46059.1"/>
    <property type="molecule type" value="Genomic_DNA"/>
</dbReference>
<reference evidence="1 2" key="1">
    <citation type="submission" date="2018-06" db="EMBL/GenBank/DDBJ databases">
        <title>The Genome of Cuscuta australis (Dodder) Provides Insight into the Evolution of Plant Parasitism.</title>
        <authorList>
            <person name="Liu H."/>
        </authorList>
    </citation>
    <scope>NUCLEOTIDE SEQUENCE [LARGE SCALE GENOMIC DNA]</scope>
    <source>
        <strain evidence="2">cv. Yunnan</strain>
        <tissue evidence="1">Vines</tissue>
    </source>
</reference>
<organism evidence="1 2">
    <name type="scientific">Cuscuta australis</name>
    <dbReference type="NCBI Taxonomy" id="267555"/>
    <lineage>
        <taxon>Eukaryota</taxon>
        <taxon>Viridiplantae</taxon>
        <taxon>Streptophyta</taxon>
        <taxon>Embryophyta</taxon>
        <taxon>Tracheophyta</taxon>
        <taxon>Spermatophyta</taxon>
        <taxon>Magnoliopsida</taxon>
        <taxon>eudicotyledons</taxon>
        <taxon>Gunneridae</taxon>
        <taxon>Pentapetalae</taxon>
        <taxon>asterids</taxon>
        <taxon>lamiids</taxon>
        <taxon>Solanales</taxon>
        <taxon>Convolvulaceae</taxon>
        <taxon>Cuscuteae</taxon>
        <taxon>Cuscuta</taxon>
        <taxon>Cuscuta subgen. Grammica</taxon>
        <taxon>Cuscuta sect. Cleistogrammica</taxon>
    </lineage>
</organism>
<protein>
    <submittedName>
        <fullName evidence="1">Uncharacterized protein</fullName>
    </submittedName>
</protein>
<dbReference type="AlphaFoldDB" id="A0A328DP15"/>
<name>A0A328DP15_9ASTE</name>
<dbReference type="Proteomes" id="UP000249390">
    <property type="component" value="Unassembled WGS sequence"/>
</dbReference>
<keyword evidence="2" id="KW-1185">Reference proteome</keyword>
<comment type="caution">
    <text evidence="1">The sequence shown here is derived from an EMBL/GenBank/DDBJ whole genome shotgun (WGS) entry which is preliminary data.</text>
</comment>
<accession>A0A328DP15</accession>
<gene>
    <name evidence="1" type="ORF">DM860_006213</name>
</gene>
<evidence type="ECO:0000313" key="1">
    <source>
        <dbReference type="EMBL" id="RAL46059.1"/>
    </source>
</evidence>
<evidence type="ECO:0000313" key="2">
    <source>
        <dbReference type="Proteomes" id="UP000249390"/>
    </source>
</evidence>
<proteinExistence type="predicted"/>
<sequence>MWQRNSAAELAGWDWWALRFSRTGKSHALHGCLSSHIRNQQASNSISLPCSTSFQSLSYDSPTIFCLEFSVVKLEKFRVEGGVTPRNGVTTATLRA</sequence>